<feature type="domain" description="Resolvase/invertase-type recombinase catalytic" evidence="3">
    <location>
        <begin position="3"/>
        <end position="161"/>
    </location>
</feature>
<dbReference type="CDD" id="cd00338">
    <property type="entry name" value="Ser_Recombinase"/>
    <property type="match status" value="1"/>
</dbReference>
<organism evidence="4 5">
    <name type="scientific">Pseudomonas iridis</name>
    <dbReference type="NCBI Taxonomy" id="2710587"/>
    <lineage>
        <taxon>Bacteria</taxon>
        <taxon>Pseudomonadati</taxon>
        <taxon>Pseudomonadota</taxon>
        <taxon>Gammaproteobacteria</taxon>
        <taxon>Pseudomonadales</taxon>
        <taxon>Pseudomonadaceae</taxon>
        <taxon>Pseudomonas</taxon>
    </lineage>
</organism>
<dbReference type="EMBL" id="JBIUVY010000033">
    <property type="protein sequence ID" value="MFJ2288323.1"/>
    <property type="molecule type" value="Genomic_DNA"/>
</dbReference>
<proteinExistence type="predicted"/>
<dbReference type="InterPro" id="IPR038109">
    <property type="entry name" value="DNA_bind_recomb_sf"/>
</dbReference>
<sequence>MPVAFSYIRFSSAEQAHGDSLKRQQEYVAKWLLAHREYVLSGASFQDLGISGYSGKHLENGFGKLLAAVENGVIKSTDVVLIEAIDRAGRLEPSVMLHLLTGIVNAGVKLITLDDGITYSNDPNNSNNLFLLVAKVQQAHQYSDALSRRIKDAYTRKREKAAAGDGVKRHTPIWLTSEGELVEGLAPIIVQVFEDYADGLGERRILSRIRGKHSSVETTNPTTLKRWLRNPTAIGRWNDIEDVYPAVISKELWYRVQKRLQEAYVPRSAPSKYLLSGLVRCGRCGTNYCVVDTKRSPAVMRCYRRHRQGADGCTNGSSIPMHVLDFVRSQTMYGAMQRAAQSRNLTSGEKRLIEIDGELTELQRQSANLADSLAEFGMLPPIRSKLEQVTVSIQRLEQERALLKVAPAPVSIDDMIDLQHTLLDDDQMRLNALLQGVGYVIVCDGATITVDEPHLETGGEFQVYEYKGSQRSTETYRVIENNHTEYHLDMPNSKRVAAARAEFEATPITQHLRWNGTEFVEESA</sequence>
<dbReference type="PROSITE" id="PS51736">
    <property type="entry name" value="RECOMBINASES_3"/>
    <property type="match status" value="1"/>
</dbReference>
<dbReference type="PANTHER" id="PTHR30461:SF2">
    <property type="entry name" value="SERINE RECOMBINASE PINE-RELATED"/>
    <property type="match status" value="1"/>
</dbReference>
<dbReference type="Pfam" id="PF00239">
    <property type="entry name" value="Resolvase"/>
    <property type="match status" value="1"/>
</dbReference>
<dbReference type="Pfam" id="PF13408">
    <property type="entry name" value="Zn_ribbon_recom"/>
    <property type="match status" value="1"/>
</dbReference>
<dbReference type="InterPro" id="IPR036162">
    <property type="entry name" value="Resolvase-like_N_sf"/>
</dbReference>
<dbReference type="SUPFAM" id="SSF53041">
    <property type="entry name" value="Resolvase-like"/>
    <property type="match status" value="1"/>
</dbReference>
<protein>
    <submittedName>
        <fullName evidence="4">Recombinase family protein</fullName>
    </submittedName>
</protein>
<gene>
    <name evidence="4" type="ORF">ACIOUF_18505</name>
</gene>
<dbReference type="Pfam" id="PF07508">
    <property type="entry name" value="Recombinase"/>
    <property type="match status" value="1"/>
</dbReference>
<accession>A0ABW8DM81</accession>
<evidence type="ECO:0000259" key="3">
    <source>
        <dbReference type="PROSITE" id="PS51736"/>
    </source>
</evidence>
<reference evidence="4 5" key="1">
    <citation type="submission" date="2024-10" db="EMBL/GenBank/DDBJ databases">
        <title>The Natural Products Discovery Center: Release of the First 8490 Sequenced Strains for Exploring Actinobacteria Biosynthetic Diversity.</title>
        <authorList>
            <person name="Kalkreuter E."/>
            <person name="Kautsar S.A."/>
            <person name="Yang D."/>
            <person name="Bader C.D."/>
            <person name="Teijaro C.N."/>
            <person name="Fluegel L."/>
            <person name="Davis C.M."/>
            <person name="Simpson J.R."/>
            <person name="Lauterbach L."/>
            <person name="Steele A.D."/>
            <person name="Gui C."/>
            <person name="Meng S."/>
            <person name="Li G."/>
            <person name="Viehrig K."/>
            <person name="Ye F."/>
            <person name="Su P."/>
            <person name="Kiefer A.F."/>
            <person name="Nichols A."/>
            <person name="Cepeda A.J."/>
            <person name="Yan W."/>
            <person name="Fan B."/>
            <person name="Jiang Y."/>
            <person name="Adhikari A."/>
            <person name="Zheng C.-J."/>
            <person name="Schuster L."/>
            <person name="Cowan T.M."/>
            <person name="Smanski M.J."/>
            <person name="Chevrette M.G."/>
            <person name="De Carvalho L.P.S."/>
            <person name="Shen B."/>
        </authorList>
    </citation>
    <scope>NUCLEOTIDE SEQUENCE [LARGE SCALE GENOMIC DNA]</scope>
    <source>
        <strain evidence="4 5">NPDC087689</strain>
    </source>
</reference>
<dbReference type="InterPro" id="IPR006119">
    <property type="entry name" value="Resolv_N"/>
</dbReference>
<dbReference type="InterPro" id="IPR011109">
    <property type="entry name" value="DNA_bind_recombinase_dom"/>
</dbReference>
<name>A0ABW8DM81_9PSED</name>
<dbReference type="InterPro" id="IPR050639">
    <property type="entry name" value="SSR_resolvase"/>
</dbReference>
<dbReference type="RefSeq" id="WP_401233780.1">
    <property type="nucleotide sequence ID" value="NZ_JBIUVY010000033.1"/>
</dbReference>
<dbReference type="Proteomes" id="UP001617296">
    <property type="component" value="Unassembled WGS sequence"/>
</dbReference>
<evidence type="ECO:0000313" key="5">
    <source>
        <dbReference type="Proteomes" id="UP001617296"/>
    </source>
</evidence>
<keyword evidence="2" id="KW-0233">DNA recombination</keyword>
<evidence type="ECO:0000256" key="2">
    <source>
        <dbReference type="ARBA" id="ARBA00023172"/>
    </source>
</evidence>
<keyword evidence="1" id="KW-0238">DNA-binding</keyword>
<dbReference type="Gene3D" id="3.40.50.1390">
    <property type="entry name" value="Resolvase, N-terminal catalytic domain"/>
    <property type="match status" value="1"/>
</dbReference>
<dbReference type="Gene3D" id="3.90.1750.20">
    <property type="entry name" value="Putative Large Serine Recombinase, Chain B, Domain 2"/>
    <property type="match status" value="1"/>
</dbReference>
<dbReference type="SMART" id="SM00857">
    <property type="entry name" value="Resolvase"/>
    <property type="match status" value="1"/>
</dbReference>
<dbReference type="PANTHER" id="PTHR30461">
    <property type="entry name" value="DNA-INVERTASE FROM LAMBDOID PROPHAGE"/>
    <property type="match status" value="1"/>
</dbReference>
<evidence type="ECO:0000313" key="4">
    <source>
        <dbReference type="EMBL" id="MFJ2288323.1"/>
    </source>
</evidence>
<comment type="caution">
    <text evidence="4">The sequence shown here is derived from an EMBL/GenBank/DDBJ whole genome shotgun (WGS) entry which is preliminary data.</text>
</comment>
<evidence type="ECO:0000256" key="1">
    <source>
        <dbReference type="ARBA" id="ARBA00023125"/>
    </source>
</evidence>
<keyword evidence="5" id="KW-1185">Reference proteome</keyword>
<dbReference type="InterPro" id="IPR025827">
    <property type="entry name" value="Zn_ribbon_recom_dom"/>
</dbReference>